<evidence type="ECO:0008006" key="3">
    <source>
        <dbReference type="Google" id="ProtNLM"/>
    </source>
</evidence>
<proteinExistence type="predicted"/>
<dbReference type="Proteomes" id="UP000562492">
    <property type="component" value="Unassembled WGS sequence"/>
</dbReference>
<gene>
    <name evidence="1" type="ORF">HNP33_003705</name>
</gene>
<dbReference type="Gene3D" id="4.10.410.40">
    <property type="match status" value="1"/>
</dbReference>
<keyword evidence="2" id="KW-1185">Reference proteome</keyword>
<organism evidence="1 2">
    <name type="scientific">Comamonas odontotermitis</name>
    <dbReference type="NCBI Taxonomy" id="379895"/>
    <lineage>
        <taxon>Bacteria</taxon>
        <taxon>Pseudomonadati</taxon>
        <taxon>Pseudomonadota</taxon>
        <taxon>Betaproteobacteria</taxon>
        <taxon>Burkholderiales</taxon>
        <taxon>Comamonadaceae</taxon>
        <taxon>Comamonas</taxon>
    </lineage>
</organism>
<evidence type="ECO:0000313" key="1">
    <source>
        <dbReference type="EMBL" id="MBB6579591.1"/>
    </source>
</evidence>
<comment type="caution">
    <text evidence="1">The sequence shown here is derived from an EMBL/GenBank/DDBJ whole genome shotgun (WGS) entry which is preliminary data.</text>
</comment>
<dbReference type="InterPro" id="IPR014918">
    <property type="entry name" value="Phage_tail_3"/>
</dbReference>
<evidence type="ECO:0000313" key="2">
    <source>
        <dbReference type="Proteomes" id="UP000562492"/>
    </source>
</evidence>
<reference evidence="1 2" key="1">
    <citation type="submission" date="2020-08" db="EMBL/GenBank/DDBJ databases">
        <title>Functional genomics of gut bacteria from endangered species of beetles.</title>
        <authorList>
            <person name="Carlos-Shanley C."/>
        </authorList>
    </citation>
    <scope>NUCLEOTIDE SEQUENCE [LARGE SCALE GENOMIC DNA]</scope>
    <source>
        <strain evidence="1 2">S00124</strain>
    </source>
</reference>
<sequence>MAYAVSTGTRFAISSAYGAAIPVSAISNGNPAVITATGHALAQYAPFILKTGWEDLNDAVLRVGTAATNSITLEDEDTTDTVVFPPGSSAGSVVPITGWTELQQVTSISPSGGEQQYAEISPLSQKYGVKIPTTRSAMSWELEFGWDPTLNGYKEALKASRANKLVAIRMALPSGGSISYGYGYISVQETPVVASNAITTGRMTLSMLRPLKTYQGS</sequence>
<protein>
    <recommendedName>
        <fullName evidence="3">Phage tail protein</fullName>
    </recommendedName>
</protein>
<name>A0ABR6RKA0_9BURK</name>
<dbReference type="RefSeq" id="WP_184711113.1">
    <property type="nucleotide sequence ID" value="NZ_JACHKZ010000033.1"/>
</dbReference>
<dbReference type="EMBL" id="JACHKZ010000033">
    <property type="protein sequence ID" value="MBB6579591.1"/>
    <property type="molecule type" value="Genomic_DNA"/>
</dbReference>
<accession>A0ABR6RKA0</accession>
<dbReference type="Pfam" id="PF08813">
    <property type="entry name" value="Phage_tail_3"/>
    <property type="match status" value="1"/>
</dbReference>